<organism evidence="1 2">
    <name type="scientific">Caenorhabditis tropicalis</name>
    <dbReference type="NCBI Taxonomy" id="1561998"/>
    <lineage>
        <taxon>Eukaryota</taxon>
        <taxon>Metazoa</taxon>
        <taxon>Ecdysozoa</taxon>
        <taxon>Nematoda</taxon>
        <taxon>Chromadorea</taxon>
        <taxon>Rhabditida</taxon>
        <taxon>Rhabditina</taxon>
        <taxon>Rhabditomorpha</taxon>
        <taxon>Rhabditoidea</taxon>
        <taxon>Rhabditidae</taxon>
        <taxon>Peloderinae</taxon>
        <taxon>Caenorhabditis</taxon>
    </lineage>
</organism>
<protein>
    <submittedName>
        <fullName evidence="2">Lipase_3 domain-containing protein</fullName>
    </submittedName>
</protein>
<proteinExistence type="predicted"/>
<accession>A0A1I7V1S1</accession>
<evidence type="ECO:0000313" key="1">
    <source>
        <dbReference type="Proteomes" id="UP000095282"/>
    </source>
</evidence>
<name>A0A1I7V1S1_9PELO</name>
<evidence type="ECO:0000313" key="2">
    <source>
        <dbReference type="WBParaSite" id="Csp11.Scaffold630.g21530.t1"/>
    </source>
</evidence>
<dbReference type="WBParaSite" id="Csp11.Scaffold630.g21530.t1">
    <property type="protein sequence ID" value="Csp11.Scaffold630.g21530.t1"/>
    <property type="gene ID" value="Csp11.Scaffold630.g21530"/>
</dbReference>
<dbReference type="AlphaFoldDB" id="A0A1I7V1S1"/>
<reference evidence="2" key="1">
    <citation type="submission" date="2016-11" db="UniProtKB">
        <authorList>
            <consortium name="WormBaseParasite"/>
        </authorList>
    </citation>
    <scope>IDENTIFICATION</scope>
</reference>
<sequence>MTTSFSTLTDVTTQEENYRGGTPLATFYIGPTSERGRYPAICEASLTPVVLFLASFKEATLTIGRFFNKPLPVAFIGKTGTVTDENDDFIPHLNGCRFLHREIRGYHVLARIYKDDVTGKQARQALNNFARDCPPPI</sequence>
<keyword evidence="1" id="KW-1185">Reference proteome</keyword>
<dbReference type="Proteomes" id="UP000095282">
    <property type="component" value="Unplaced"/>
</dbReference>